<name>A0A0P1LMH7_9BACT</name>
<dbReference type="Proteomes" id="UP000182011">
    <property type="component" value="Unassembled WGS sequence"/>
</dbReference>
<accession>A0A0P1MSS1</accession>
<dbReference type="AlphaFoldDB" id="A0A0P1LMH7"/>
<accession>A0A0S4MYD0</accession>
<accession>A0A0P1MJB9</accession>
<reference evidence="2 3" key="2">
    <citation type="submission" date="2015-11" db="EMBL/GenBank/DDBJ databases">
        <authorList>
            <person name="Zhang Y."/>
            <person name="Guo Z."/>
        </authorList>
    </citation>
    <scope>NUCLEOTIDE SEQUENCE [LARGE SCALE GENOMIC DNA]</scope>
    <source>
        <strain evidence="2">JGI-4</strain>
    </source>
</reference>
<evidence type="ECO:0000313" key="4">
    <source>
        <dbReference type="Proteomes" id="UP000182200"/>
    </source>
</evidence>
<dbReference type="EMBL" id="FAOP01000003">
    <property type="protein sequence ID" value="CUU02509.1"/>
    <property type="molecule type" value="Genomic_DNA"/>
</dbReference>
<evidence type="ECO:0000313" key="1">
    <source>
        <dbReference type="EMBL" id="CUS95553.1"/>
    </source>
</evidence>
<proteinExistence type="predicted"/>
<dbReference type="Proteomes" id="UP000182200">
    <property type="component" value="Unassembled WGS sequence"/>
</dbReference>
<evidence type="ECO:0000313" key="3">
    <source>
        <dbReference type="Proteomes" id="UP000182011"/>
    </source>
</evidence>
<reference evidence="1 4" key="1">
    <citation type="submission" date="2015-11" db="EMBL/GenBank/DDBJ databases">
        <authorList>
            <person name="Varghese N."/>
        </authorList>
    </citation>
    <scope>NUCLEOTIDE SEQUENCE [LARGE SCALE GENOMIC DNA]</scope>
    <source>
        <strain evidence="1 4">JGI-8</strain>
    </source>
</reference>
<dbReference type="EMBL" id="CZVI01000082">
    <property type="protein sequence ID" value="CUS95553.1"/>
    <property type="molecule type" value="Genomic_DNA"/>
</dbReference>
<evidence type="ECO:0000313" key="2">
    <source>
        <dbReference type="EMBL" id="CUU02509.1"/>
    </source>
</evidence>
<accession>A0A0P1LVD2</accession>
<protein>
    <submittedName>
        <fullName evidence="2">Uncharacterized protein</fullName>
    </submittedName>
</protein>
<accession>A0A0P1LL79</accession>
<accession>A0A0P1LG98</accession>
<gene>
    <name evidence="2" type="ORF">JGI4_00529</name>
    <name evidence="1" type="ORF">JGI8_02189</name>
</gene>
<keyword evidence="4" id="KW-1185">Reference proteome</keyword>
<organism evidence="2 3">
    <name type="scientific">Candidatus Kryptonium thompsonii</name>
    <dbReference type="NCBI Taxonomy" id="1633631"/>
    <lineage>
        <taxon>Bacteria</taxon>
        <taxon>Pseudomonadati</taxon>
        <taxon>Candidatus Kryptoniota</taxon>
        <taxon>Candidatus Kryptonium</taxon>
    </lineage>
</organism>
<dbReference type="RefSeq" id="WP_047134064.1">
    <property type="nucleotide sequence ID" value="NZ_CZVS01000013.1"/>
</dbReference>
<dbReference type="STRING" id="1633631.GCA_001442925_00529"/>
<sequence length="142" mass="16692">MPLNTSQKRSLTAVLMELEEDLLQLEQWLKMDKINMVFRQISNPFSPKQRTQLLELITTVKEQLQTMRDTFGLPIETVDLRWLFSVNLLHFETTLEESSPRRLKSFGKMDDETAETLTHQLNKLIQYLTAIRRIAQLAESKK</sequence>
<accession>A0A0P1LMH7</accession>